<dbReference type="Pfam" id="PF18457">
    <property type="entry name" value="PUD1_2"/>
    <property type="match status" value="1"/>
</dbReference>
<sequence>MQPSTFFQSLFAFTLMFPLALCGDGEKAYVQVINNTPHSISGVGVVHKYSNVYKEEHVYDILQPGQWSSPFEVTYNTGWLTTGRDWWLVLGHNDNDPIGKNSMSQFYTDPENFQDIINWLESAAPTLIGAALTAAEILQPELAAVTAVAGVAAEALCSAMLNDAATAGYKQHILTDEDKGKVLQIWINNDGTVNFISPSGRSDTEYETRQVGLGL</sequence>
<dbReference type="AlphaFoldDB" id="A0A0F4G8J7"/>
<dbReference type="PANTHER" id="PTHR31557">
    <property type="entry name" value="5C820-RELATED-RELATED"/>
    <property type="match status" value="1"/>
</dbReference>
<evidence type="ECO:0000259" key="2">
    <source>
        <dbReference type="Pfam" id="PF18457"/>
    </source>
</evidence>
<name>A0A0F4G8J7_9PEZI</name>
<evidence type="ECO:0000313" key="3">
    <source>
        <dbReference type="EMBL" id="KJX93649.1"/>
    </source>
</evidence>
<protein>
    <recommendedName>
        <fullName evidence="2">Up-regulated in Daf-2 domain-containing protein</fullName>
    </recommendedName>
</protein>
<organism evidence="3 4">
    <name type="scientific">Zymoseptoria brevis</name>
    <dbReference type="NCBI Taxonomy" id="1047168"/>
    <lineage>
        <taxon>Eukaryota</taxon>
        <taxon>Fungi</taxon>
        <taxon>Dikarya</taxon>
        <taxon>Ascomycota</taxon>
        <taxon>Pezizomycotina</taxon>
        <taxon>Dothideomycetes</taxon>
        <taxon>Dothideomycetidae</taxon>
        <taxon>Mycosphaerellales</taxon>
        <taxon>Mycosphaerellaceae</taxon>
        <taxon>Zymoseptoria</taxon>
    </lineage>
</organism>
<evidence type="ECO:0000256" key="1">
    <source>
        <dbReference type="SAM" id="SignalP"/>
    </source>
</evidence>
<accession>A0A0F4G8J7</accession>
<feature type="domain" description="Up-regulated in Daf-2" evidence="2">
    <location>
        <begin position="27"/>
        <end position="206"/>
    </location>
</feature>
<reference evidence="3 4" key="1">
    <citation type="submission" date="2015-03" db="EMBL/GenBank/DDBJ databases">
        <title>RNA-seq based gene annotation and comparative genomics of four Zymoseptoria species reveal species-specific pathogenicity related genes and transposable element activity.</title>
        <authorList>
            <person name="Grandaubert J."/>
            <person name="Bhattacharyya A."/>
            <person name="Stukenbrock E.H."/>
        </authorList>
    </citation>
    <scope>NUCLEOTIDE SEQUENCE [LARGE SCALE GENOMIC DNA]</scope>
    <source>
        <strain evidence="3 4">Zb18110</strain>
    </source>
</reference>
<dbReference type="Proteomes" id="UP000033647">
    <property type="component" value="Unassembled WGS sequence"/>
</dbReference>
<comment type="caution">
    <text evidence="3">The sequence shown here is derived from an EMBL/GenBank/DDBJ whole genome shotgun (WGS) entry which is preliminary data.</text>
</comment>
<feature type="signal peptide" evidence="1">
    <location>
        <begin position="1"/>
        <end position="22"/>
    </location>
</feature>
<dbReference type="PANTHER" id="PTHR31557:SF0">
    <property type="entry name" value="5C820-RELATED"/>
    <property type="match status" value="1"/>
</dbReference>
<evidence type="ECO:0000313" key="4">
    <source>
        <dbReference type="Proteomes" id="UP000033647"/>
    </source>
</evidence>
<dbReference type="InterPro" id="IPR041157">
    <property type="entry name" value="PUD1/2"/>
</dbReference>
<keyword evidence="1" id="KW-0732">Signal</keyword>
<dbReference type="OrthoDB" id="5785880at2759"/>
<dbReference type="Gene3D" id="2.60.40.3820">
    <property type="match status" value="2"/>
</dbReference>
<proteinExistence type="predicted"/>
<feature type="chain" id="PRO_5002468241" description="Up-regulated in Daf-2 domain-containing protein" evidence="1">
    <location>
        <begin position="23"/>
        <end position="215"/>
    </location>
</feature>
<dbReference type="EMBL" id="LAFY01004237">
    <property type="protein sequence ID" value="KJX93649.1"/>
    <property type="molecule type" value="Genomic_DNA"/>
</dbReference>
<keyword evidence="4" id="KW-1185">Reference proteome</keyword>
<gene>
    <name evidence="3" type="ORF">TI39_contig4278g00020</name>
</gene>